<sequence length="238" mass="27725">MGENRKITEMNIADTIMERPYGFQVNKRHFYLYPITLGKTYLLSRLIESLDMNADIIKSNPYMEALRLCQEKKDIVCQLLSYHTLNKKEELFNSRIVNSRCQFLRNNLSNEEMSQLLVIVLTKDNTDEFIKYFGIDRERKELAKVSMIKNKKGNSITFGGKSVFGSLILPACEKLNMTPQQIVWEISFSFLQMLMADTITSVYLTDEEKKEARISNDRTFVNADDPKNMAKIKAMKWD</sequence>
<comment type="caution">
    <text evidence="1">The sequence shown here is derived from an EMBL/GenBank/DDBJ whole genome shotgun (WGS) entry which is preliminary data.</text>
</comment>
<dbReference type="Proteomes" id="UP000782901">
    <property type="component" value="Unassembled WGS sequence"/>
</dbReference>
<evidence type="ECO:0000313" key="1">
    <source>
        <dbReference type="EMBL" id="MBS5410781.1"/>
    </source>
</evidence>
<protein>
    <submittedName>
        <fullName evidence="1">Uncharacterized protein</fullName>
    </submittedName>
</protein>
<proteinExistence type="predicted"/>
<gene>
    <name evidence="1" type="ORF">KHY35_08705</name>
</gene>
<evidence type="ECO:0000313" key="2">
    <source>
        <dbReference type="Proteomes" id="UP000782901"/>
    </source>
</evidence>
<organism evidence="1 2">
    <name type="scientific">Bacteroides thetaiotaomicron</name>
    <dbReference type="NCBI Taxonomy" id="818"/>
    <lineage>
        <taxon>Bacteria</taxon>
        <taxon>Pseudomonadati</taxon>
        <taxon>Bacteroidota</taxon>
        <taxon>Bacteroidia</taxon>
        <taxon>Bacteroidales</taxon>
        <taxon>Bacteroidaceae</taxon>
        <taxon>Bacteroides</taxon>
    </lineage>
</organism>
<reference evidence="1" key="1">
    <citation type="submission" date="2021-02" db="EMBL/GenBank/DDBJ databases">
        <title>Infant gut strain persistence is associated with maternal origin, phylogeny, and functional potential including surface adhesion and iron acquisition.</title>
        <authorList>
            <person name="Lou Y.C."/>
        </authorList>
    </citation>
    <scope>NUCLEOTIDE SEQUENCE</scope>
    <source>
        <strain evidence="1">L3_082_243G1_dasL3_082_243G1_maxbin2.maxbin.015s ta_sub</strain>
    </source>
</reference>
<dbReference type="AlphaFoldDB" id="A0A943DU90"/>
<dbReference type="EMBL" id="JAGZEE010000010">
    <property type="protein sequence ID" value="MBS5410781.1"/>
    <property type="molecule type" value="Genomic_DNA"/>
</dbReference>
<accession>A0A943DU90</accession>
<name>A0A943DU90_BACT4</name>
<dbReference type="RefSeq" id="WP_195741073.1">
    <property type="nucleotide sequence ID" value="NZ_JADMRY010000017.1"/>
</dbReference>